<dbReference type="EMBL" id="JBHTMK010000002">
    <property type="protein sequence ID" value="MFD1363803.1"/>
    <property type="molecule type" value="Genomic_DNA"/>
</dbReference>
<feature type="chain" id="PRO_5045929478" description="Lipoprotein" evidence="1">
    <location>
        <begin position="22"/>
        <end position="247"/>
    </location>
</feature>
<accession>A0ABW4A050</accession>
<evidence type="ECO:0008006" key="4">
    <source>
        <dbReference type="Google" id="ProtNLM"/>
    </source>
</evidence>
<reference evidence="3" key="1">
    <citation type="journal article" date="2019" name="Int. J. Syst. Evol. Microbiol.">
        <title>The Global Catalogue of Microorganisms (GCM) 10K type strain sequencing project: providing services to taxonomists for standard genome sequencing and annotation.</title>
        <authorList>
            <consortium name="The Broad Institute Genomics Platform"/>
            <consortium name="The Broad Institute Genome Sequencing Center for Infectious Disease"/>
            <person name="Wu L."/>
            <person name="Ma J."/>
        </authorList>
    </citation>
    <scope>NUCLEOTIDE SEQUENCE [LARGE SCALE GENOMIC DNA]</scope>
    <source>
        <strain evidence="3">CCM 7526</strain>
    </source>
</reference>
<protein>
    <recommendedName>
        <fullName evidence="4">Lipoprotein</fullName>
    </recommendedName>
</protein>
<comment type="caution">
    <text evidence="2">The sequence shown here is derived from an EMBL/GenBank/DDBJ whole genome shotgun (WGS) entry which is preliminary data.</text>
</comment>
<name>A0ABW4A050_9ACTN</name>
<organism evidence="2 3">
    <name type="scientific">Actinoplanes sichuanensis</name>
    <dbReference type="NCBI Taxonomy" id="512349"/>
    <lineage>
        <taxon>Bacteria</taxon>
        <taxon>Bacillati</taxon>
        <taxon>Actinomycetota</taxon>
        <taxon>Actinomycetes</taxon>
        <taxon>Micromonosporales</taxon>
        <taxon>Micromonosporaceae</taxon>
        <taxon>Actinoplanes</taxon>
    </lineage>
</organism>
<sequence>MNTRILRAGLAALTAATVLLSGCGTPRSTQPSGVPASSAPADNGVTALTADEIMAKATDALAWAGSYRITATDFKTDVDETMSMDIMVSGGDFSGRITINKDAVLEILAVGGKKYIKANDAAWTTFVGAEKARTIIAVAGGRWMRAPDDDAMSGLFALGDIKEQLLKPEGLLGKGAFTQVGGTPAVIVTDSLTDMHLYVATTGKPYPMRFHSASGDGDIDLSDFGATFDAIVAPPADQVVVPPRQGS</sequence>
<evidence type="ECO:0000256" key="1">
    <source>
        <dbReference type="SAM" id="SignalP"/>
    </source>
</evidence>
<dbReference type="Proteomes" id="UP001597183">
    <property type="component" value="Unassembled WGS sequence"/>
</dbReference>
<evidence type="ECO:0000313" key="2">
    <source>
        <dbReference type="EMBL" id="MFD1363803.1"/>
    </source>
</evidence>
<gene>
    <name evidence="2" type="ORF">ACFQ5G_00445</name>
</gene>
<dbReference type="RefSeq" id="WP_317786786.1">
    <property type="nucleotide sequence ID" value="NZ_AP028461.1"/>
</dbReference>
<feature type="signal peptide" evidence="1">
    <location>
        <begin position="1"/>
        <end position="21"/>
    </location>
</feature>
<proteinExistence type="predicted"/>
<keyword evidence="1" id="KW-0732">Signal</keyword>
<dbReference type="PROSITE" id="PS51257">
    <property type="entry name" value="PROKAR_LIPOPROTEIN"/>
    <property type="match status" value="1"/>
</dbReference>
<evidence type="ECO:0000313" key="3">
    <source>
        <dbReference type="Proteomes" id="UP001597183"/>
    </source>
</evidence>
<keyword evidence="3" id="KW-1185">Reference proteome</keyword>